<dbReference type="SUPFAM" id="SSF53067">
    <property type="entry name" value="Actin-like ATPase domain"/>
    <property type="match status" value="1"/>
</dbReference>
<dbReference type="GO" id="GO:0097175">
    <property type="term" value="P:1,6-anhydro-N-acetyl-beta-muramic acid catabolic process"/>
    <property type="evidence" value="ECO:0007669"/>
    <property type="project" value="UniProtKB-UniRule"/>
</dbReference>
<evidence type="ECO:0000313" key="3">
    <source>
        <dbReference type="Proteomes" id="UP000608345"/>
    </source>
</evidence>
<feature type="binding site" evidence="1">
    <location>
        <begin position="58"/>
        <end position="65"/>
    </location>
    <ligand>
        <name>ATP</name>
        <dbReference type="ChEBI" id="CHEBI:30616"/>
    </ligand>
</feature>
<dbReference type="GO" id="GO:0005524">
    <property type="term" value="F:ATP binding"/>
    <property type="evidence" value="ECO:0007669"/>
    <property type="project" value="UniProtKB-UniRule"/>
</dbReference>
<organism evidence="2 3">
    <name type="scientific">Advenella faeciporci</name>
    <dbReference type="NCBI Taxonomy" id="797535"/>
    <lineage>
        <taxon>Bacteria</taxon>
        <taxon>Pseudomonadati</taxon>
        <taxon>Pseudomonadota</taxon>
        <taxon>Betaproteobacteria</taxon>
        <taxon>Burkholderiales</taxon>
        <taxon>Alcaligenaceae</taxon>
    </lineage>
</organism>
<comment type="catalytic activity">
    <reaction evidence="1">
        <text>1,6-anhydro-N-acetyl-beta-muramate + ATP + H2O = N-acetyl-D-muramate 6-phosphate + ADP + H(+)</text>
        <dbReference type="Rhea" id="RHEA:24952"/>
        <dbReference type="ChEBI" id="CHEBI:15377"/>
        <dbReference type="ChEBI" id="CHEBI:15378"/>
        <dbReference type="ChEBI" id="CHEBI:30616"/>
        <dbReference type="ChEBI" id="CHEBI:58690"/>
        <dbReference type="ChEBI" id="CHEBI:58722"/>
        <dbReference type="ChEBI" id="CHEBI:456216"/>
        <dbReference type="EC" id="2.7.1.170"/>
    </reaction>
</comment>
<dbReference type="InterPro" id="IPR005338">
    <property type="entry name" value="Anhydro_N_Ac-Mur_kinase"/>
</dbReference>
<keyword evidence="1" id="KW-0119">Carbohydrate metabolism</keyword>
<proteinExistence type="inferred from homology"/>
<comment type="function">
    <text evidence="1">Catalyzes the specific phosphorylation of 1,6-anhydro-N-acetylmuramic acid (anhMurNAc) with the simultaneous cleavage of the 1,6-anhydro ring, generating MurNAc-6-P. Is required for the utilization of anhMurNAc either imported from the medium or derived from its own cell wall murein, and thus plays a role in cell wall recycling.</text>
</comment>
<dbReference type="Proteomes" id="UP000608345">
    <property type="component" value="Unassembled WGS sequence"/>
</dbReference>
<dbReference type="EMBL" id="BMYS01000009">
    <property type="protein sequence ID" value="GGW86391.1"/>
    <property type="molecule type" value="Genomic_DNA"/>
</dbReference>
<dbReference type="GO" id="GO:0006040">
    <property type="term" value="P:amino sugar metabolic process"/>
    <property type="evidence" value="ECO:0007669"/>
    <property type="project" value="InterPro"/>
</dbReference>
<accession>A0A918JKJ7</accession>
<keyword evidence="1" id="KW-0547">Nucleotide-binding</keyword>
<comment type="pathway">
    <text evidence="1">Amino-sugar metabolism; 1,6-anhydro-N-acetylmuramate degradation.</text>
</comment>
<dbReference type="AlphaFoldDB" id="A0A918JKJ7"/>
<dbReference type="PANTHER" id="PTHR30605:SF0">
    <property type="entry name" value="ANHYDRO-N-ACETYLMURAMIC ACID KINASE"/>
    <property type="match status" value="1"/>
</dbReference>
<reference evidence="2" key="2">
    <citation type="submission" date="2020-09" db="EMBL/GenBank/DDBJ databases">
        <authorList>
            <person name="Sun Q."/>
            <person name="Kim S."/>
        </authorList>
    </citation>
    <scope>NUCLEOTIDE SEQUENCE</scope>
    <source>
        <strain evidence="2">KCTC 23732</strain>
    </source>
</reference>
<comment type="pathway">
    <text evidence="1">Cell wall biogenesis; peptidoglycan recycling.</text>
</comment>
<evidence type="ECO:0000313" key="2">
    <source>
        <dbReference type="EMBL" id="GGW86391.1"/>
    </source>
</evidence>
<dbReference type="GO" id="GO:0016773">
    <property type="term" value="F:phosphotransferase activity, alcohol group as acceptor"/>
    <property type="evidence" value="ECO:0007669"/>
    <property type="project" value="UniProtKB-UniRule"/>
</dbReference>
<evidence type="ECO:0000256" key="1">
    <source>
        <dbReference type="HAMAP-Rule" id="MF_01270"/>
    </source>
</evidence>
<dbReference type="Gene3D" id="3.30.420.40">
    <property type="match status" value="2"/>
</dbReference>
<dbReference type="EC" id="2.7.1.170" evidence="1"/>
<dbReference type="InterPro" id="IPR043129">
    <property type="entry name" value="ATPase_NBD"/>
</dbReference>
<protein>
    <recommendedName>
        <fullName evidence="1">Anhydro-N-acetylmuramic acid kinase</fullName>
        <ecNumber evidence="1">2.7.1.170</ecNumber>
    </recommendedName>
    <alternativeName>
        <fullName evidence="1">AnhMurNAc kinase</fullName>
    </alternativeName>
</protein>
<dbReference type="NCBIfam" id="NF007139">
    <property type="entry name" value="PRK09585.1-3"/>
    <property type="match status" value="1"/>
</dbReference>
<dbReference type="Pfam" id="PF03702">
    <property type="entry name" value="AnmK"/>
    <property type="match status" value="1"/>
</dbReference>
<comment type="similarity">
    <text evidence="1">Belongs to the anhydro-N-acetylmuramic acid kinase family.</text>
</comment>
<keyword evidence="1 2" id="KW-0418">Kinase</keyword>
<dbReference type="HAMAP" id="MF_01270">
    <property type="entry name" value="AnhMurNAc_kinase"/>
    <property type="match status" value="1"/>
</dbReference>
<keyword evidence="1" id="KW-0808">Transferase</keyword>
<name>A0A918JKJ7_9BURK</name>
<gene>
    <name evidence="1 2" type="primary">anmK</name>
    <name evidence="2" type="ORF">GCM10011450_15360</name>
</gene>
<dbReference type="GO" id="GO:0009254">
    <property type="term" value="P:peptidoglycan turnover"/>
    <property type="evidence" value="ECO:0007669"/>
    <property type="project" value="UniProtKB-UniRule"/>
</dbReference>
<keyword evidence="1" id="KW-0067">ATP-binding</keyword>
<dbReference type="PANTHER" id="PTHR30605">
    <property type="entry name" value="ANHYDRO-N-ACETYLMURAMIC ACID KINASE"/>
    <property type="match status" value="1"/>
</dbReference>
<keyword evidence="3" id="KW-1185">Reference proteome</keyword>
<comment type="caution">
    <text evidence="2">The sequence shown here is derived from an EMBL/GenBank/DDBJ whole genome shotgun (WGS) entry which is preliminary data.</text>
</comment>
<reference evidence="2" key="1">
    <citation type="journal article" date="2014" name="Int. J. Syst. Evol. Microbiol.">
        <title>Complete genome sequence of Corynebacterium casei LMG S-19264T (=DSM 44701T), isolated from a smear-ripened cheese.</title>
        <authorList>
            <consortium name="US DOE Joint Genome Institute (JGI-PGF)"/>
            <person name="Walter F."/>
            <person name="Albersmeier A."/>
            <person name="Kalinowski J."/>
            <person name="Ruckert C."/>
        </authorList>
    </citation>
    <scope>NUCLEOTIDE SEQUENCE</scope>
    <source>
        <strain evidence="2">KCTC 23732</strain>
    </source>
</reference>
<dbReference type="GO" id="GO:0016301">
    <property type="term" value="F:kinase activity"/>
    <property type="evidence" value="ECO:0007669"/>
    <property type="project" value="UniProtKB-KW"/>
</dbReference>
<sequence length="413" mass="44802">MQNINIPETKCNRDDNQVDLLLSLFSCDSVLNYTFLSKFRLHMPAILDTQYFIGLMSGTSTDGADGVIAAFSPAQRPRILAQASLPMPASLRQLFLELNAPMHNELEKSCLAANELAHLYARVCQQLLEQAHLAPEHITAIGAHGQTVRHRPELGYTLQLNAPALLSELAHIAVVADFRSKDIAAGGQGAPLVPAFHKAMFNADRPVTVLNLGGMANISILHPEKEVTGFDTGPANVLMDLWCQRHTGNDYDKDGQWGASGTVNEALLNYLLKAEPWFALPPPKSTGRDLFNPNWLDTLLAGFRQNISAPDIQASLRALTAQTIASAIQAYAPETREIITCGGGALNAPLLREIGLRTGLAVNRCEDYGIASQSMEALAFAWLAWAHCNRIPAGTPSVSGARRKTILGCYYPA</sequence>